<evidence type="ECO:0000313" key="2">
    <source>
        <dbReference type="EnsemblProtists" id="HpaP811988"/>
    </source>
</evidence>
<keyword evidence="3" id="KW-1185">Reference proteome</keyword>
<evidence type="ECO:0000256" key="1">
    <source>
        <dbReference type="SAM" id="MobiDB-lite"/>
    </source>
</evidence>
<dbReference type="EMBL" id="JH598059">
    <property type="status" value="NOT_ANNOTATED_CDS"/>
    <property type="molecule type" value="Genomic_DNA"/>
</dbReference>
<organism evidence="2 3">
    <name type="scientific">Hyaloperonospora arabidopsidis (strain Emoy2)</name>
    <name type="common">Downy mildew agent</name>
    <name type="synonym">Peronospora arabidopsidis</name>
    <dbReference type="NCBI Taxonomy" id="559515"/>
    <lineage>
        <taxon>Eukaryota</taxon>
        <taxon>Sar</taxon>
        <taxon>Stramenopiles</taxon>
        <taxon>Oomycota</taxon>
        <taxon>Peronosporomycetes</taxon>
        <taxon>Peronosporales</taxon>
        <taxon>Peronosporaceae</taxon>
        <taxon>Hyaloperonospora</taxon>
    </lineage>
</organism>
<dbReference type="AlphaFoldDB" id="M4BZG5"/>
<dbReference type="InParanoid" id="M4BZG5"/>
<name>M4BZG5_HYAAE</name>
<accession>M4BZG5</accession>
<protein>
    <submittedName>
        <fullName evidence="2">Uncharacterized protein</fullName>
    </submittedName>
</protein>
<dbReference type="Proteomes" id="UP000011713">
    <property type="component" value="Unassembled WGS sequence"/>
</dbReference>
<dbReference type="EnsemblProtists" id="HpaT811988">
    <property type="protein sequence ID" value="HpaP811988"/>
    <property type="gene ID" value="HpaG811988"/>
</dbReference>
<proteinExistence type="predicted"/>
<feature type="region of interest" description="Disordered" evidence="1">
    <location>
        <begin position="18"/>
        <end position="64"/>
    </location>
</feature>
<dbReference type="VEuPathDB" id="FungiDB:HpaG811988"/>
<reference evidence="3" key="1">
    <citation type="journal article" date="2010" name="Science">
        <title>Signatures of adaptation to obligate biotrophy in the Hyaloperonospora arabidopsidis genome.</title>
        <authorList>
            <person name="Baxter L."/>
            <person name="Tripathy S."/>
            <person name="Ishaque N."/>
            <person name="Boot N."/>
            <person name="Cabral A."/>
            <person name="Kemen E."/>
            <person name="Thines M."/>
            <person name="Ah-Fong A."/>
            <person name="Anderson R."/>
            <person name="Badejoko W."/>
            <person name="Bittner-Eddy P."/>
            <person name="Boore J.L."/>
            <person name="Chibucos M.C."/>
            <person name="Coates M."/>
            <person name="Dehal P."/>
            <person name="Delehaunty K."/>
            <person name="Dong S."/>
            <person name="Downton P."/>
            <person name="Dumas B."/>
            <person name="Fabro G."/>
            <person name="Fronick C."/>
            <person name="Fuerstenberg S.I."/>
            <person name="Fulton L."/>
            <person name="Gaulin E."/>
            <person name="Govers F."/>
            <person name="Hughes L."/>
            <person name="Humphray S."/>
            <person name="Jiang R.H."/>
            <person name="Judelson H."/>
            <person name="Kamoun S."/>
            <person name="Kyung K."/>
            <person name="Meijer H."/>
            <person name="Minx P."/>
            <person name="Morris P."/>
            <person name="Nelson J."/>
            <person name="Phuntumart V."/>
            <person name="Qutob D."/>
            <person name="Rehmany A."/>
            <person name="Rougon-Cardoso A."/>
            <person name="Ryden P."/>
            <person name="Torto-Alalibo T."/>
            <person name="Studholme D."/>
            <person name="Wang Y."/>
            <person name="Win J."/>
            <person name="Wood J."/>
            <person name="Clifton S.W."/>
            <person name="Rogers J."/>
            <person name="Van den Ackerveken G."/>
            <person name="Jones J.D."/>
            <person name="McDowell J.M."/>
            <person name="Beynon J."/>
            <person name="Tyler B.M."/>
        </authorList>
    </citation>
    <scope>NUCLEOTIDE SEQUENCE [LARGE SCALE GENOMIC DNA]</scope>
    <source>
        <strain evidence="3">Emoy2</strain>
    </source>
</reference>
<evidence type="ECO:0000313" key="3">
    <source>
        <dbReference type="Proteomes" id="UP000011713"/>
    </source>
</evidence>
<reference evidence="2" key="2">
    <citation type="submission" date="2015-06" db="UniProtKB">
        <authorList>
            <consortium name="EnsemblProtists"/>
        </authorList>
    </citation>
    <scope>IDENTIFICATION</scope>
    <source>
        <strain evidence="2">Emoy2</strain>
    </source>
</reference>
<dbReference type="HOGENOM" id="CLU_2872397_0_0_1"/>
<sequence length="64" mass="6936">MAQQLERTYELMEKKNRAMGQFAQGREPENGKVCADSTKSSSDSKAKGAVVLARDTASYEAGAH</sequence>